<evidence type="ECO:0000313" key="3">
    <source>
        <dbReference type="EMBL" id="MFC7670721.1"/>
    </source>
</evidence>
<reference evidence="3" key="1">
    <citation type="journal article" date="2014" name="Int. J. Syst. Evol. Microbiol.">
        <title>Complete genome of a new Firmicutes species belonging to the dominant human colonic microbiota ('Ruminococcus bicirculans') reveals two chromosomes and a selective capacity to utilize plant glucans.</title>
        <authorList>
            <consortium name="NISC Comparative Sequencing Program"/>
            <person name="Wegmann U."/>
            <person name="Louis P."/>
            <person name="Goesmann A."/>
            <person name="Henrissat B."/>
            <person name="Duncan S.H."/>
            <person name="Flint H.J."/>
        </authorList>
    </citation>
    <scope>NUCLEOTIDE SEQUENCE</scope>
    <source>
        <strain evidence="3">JCM 19635</strain>
    </source>
</reference>
<name>A0ABW2UF50_9BACT</name>
<accession>A0ABW2UF50</accession>
<dbReference type="RefSeq" id="WP_380206271.1">
    <property type="nucleotide sequence ID" value="NZ_JBHTEK010000003.1"/>
</dbReference>
<dbReference type="EMBL" id="JBHTEK010000003">
    <property type="protein sequence ID" value="MFC7670721.1"/>
    <property type="molecule type" value="Genomic_DNA"/>
</dbReference>
<proteinExistence type="predicted"/>
<gene>
    <name evidence="2" type="ORF">ACFQT0_26665</name>
    <name evidence="3" type="ORF">ACFQT0_27575</name>
</gene>
<reference evidence="3" key="3">
    <citation type="submission" date="2024-09" db="EMBL/GenBank/DDBJ databases">
        <authorList>
            <person name="Sun Q."/>
            <person name="Mori K."/>
        </authorList>
    </citation>
    <scope>NUCLEOTIDE SEQUENCE</scope>
    <source>
        <strain evidence="3">JCM 19635</strain>
    </source>
</reference>
<dbReference type="InterPro" id="IPR045800">
    <property type="entry name" value="HMBD"/>
</dbReference>
<evidence type="ECO:0000259" key="1">
    <source>
        <dbReference type="Pfam" id="PF19335"/>
    </source>
</evidence>
<evidence type="ECO:0000313" key="4">
    <source>
        <dbReference type="Proteomes" id="UP001596513"/>
    </source>
</evidence>
<evidence type="ECO:0000313" key="2">
    <source>
        <dbReference type="EMBL" id="MFC7670559.1"/>
    </source>
</evidence>
<sequence>MLLVALSSAACQKTKPANQGAVGEKVYYTCSMHPQIHEDAPGTCPICGMNLIAVKTVPVVKSLPPAPPYTPARCTHRYINPNRASAPYAAWTW</sequence>
<dbReference type="Proteomes" id="UP001596513">
    <property type="component" value="Unassembled WGS sequence"/>
</dbReference>
<dbReference type="Pfam" id="PF19335">
    <property type="entry name" value="HMBD"/>
    <property type="match status" value="1"/>
</dbReference>
<comment type="caution">
    <text evidence="3">The sequence shown here is derived from an EMBL/GenBank/DDBJ whole genome shotgun (WGS) entry which is preliminary data.</text>
</comment>
<reference evidence="4" key="2">
    <citation type="journal article" date="2019" name="Int. J. Syst. Evol. Microbiol.">
        <title>The Global Catalogue of Microorganisms (GCM) 10K type strain sequencing project: providing services to taxonomists for standard genome sequencing and annotation.</title>
        <authorList>
            <consortium name="The Broad Institute Genomics Platform"/>
            <consortium name="The Broad Institute Genome Sequencing Center for Infectious Disease"/>
            <person name="Wu L."/>
            <person name="Ma J."/>
        </authorList>
    </citation>
    <scope>NUCLEOTIDE SEQUENCE [LARGE SCALE GENOMIC DNA]</scope>
    <source>
        <strain evidence="4">JCM 19635</strain>
    </source>
</reference>
<protein>
    <submittedName>
        <fullName evidence="3">Heavy metal-binding domain-containing protein</fullName>
    </submittedName>
</protein>
<dbReference type="EMBL" id="JBHTEK010000003">
    <property type="protein sequence ID" value="MFC7670559.1"/>
    <property type="molecule type" value="Genomic_DNA"/>
</dbReference>
<keyword evidence="4" id="KW-1185">Reference proteome</keyword>
<feature type="domain" description="Heavy metal binding" evidence="1">
    <location>
        <begin position="27"/>
        <end position="53"/>
    </location>
</feature>
<organism evidence="3 4">
    <name type="scientific">Hymenobacter humi</name>
    <dbReference type="NCBI Taxonomy" id="1411620"/>
    <lineage>
        <taxon>Bacteria</taxon>
        <taxon>Pseudomonadati</taxon>
        <taxon>Bacteroidota</taxon>
        <taxon>Cytophagia</taxon>
        <taxon>Cytophagales</taxon>
        <taxon>Hymenobacteraceae</taxon>
        <taxon>Hymenobacter</taxon>
    </lineage>
</organism>